<keyword evidence="2 6" id="KW-0812">Transmembrane</keyword>
<keyword evidence="8" id="KW-1185">Reference proteome</keyword>
<feature type="transmembrane region" description="Helical" evidence="6">
    <location>
        <begin position="80"/>
        <end position="97"/>
    </location>
</feature>
<feature type="transmembrane region" description="Helical" evidence="6">
    <location>
        <begin position="12"/>
        <end position="34"/>
    </location>
</feature>
<dbReference type="Proteomes" id="UP001332192">
    <property type="component" value="Chromosome"/>
</dbReference>
<comment type="subcellular location">
    <subcellularLocation>
        <location evidence="1">Membrane</location>
        <topology evidence="1">Multi-pass membrane protein</topology>
    </subcellularLocation>
</comment>
<keyword evidence="5 6" id="KW-0472">Membrane</keyword>
<reference evidence="7 8" key="1">
    <citation type="journal article" date="2024" name="Front. Microbiol.">
        <title>Novel thermophilic genera Geochorda gen. nov. and Carboxydochorda gen. nov. from the deep terrestrial subsurface reveal the ecophysiological diversity in the class Limnochordia.</title>
        <authorList>
            <person name="Karnachuk O.V."/>
            <person name="Lukina A.P."/>
            <person name="Avakyan M.R."/>
            <person name="Kadnikov V.V."/>
            <person name="Begmatov S."/>
            <person name="Beletsky A.V."/>
            <person name="Vlasova K.G."/>
            <person name="Novikov A.A."/>
            <person name="Shcherbakova V.A."/>
            <person name="Mardanov A.V."/>
            <person name="Ravin N.V."/>
        </authorList>
    </citation>
    <scope>NUCLEOTIDE SEQUENCE [LARGE SCALE GENOMIC DNA]</scope>
    <source>
        <strain evidence="7 8">L945</strain>
    </source>
</reference>
<sequence>MSRPGRAARRFFAQLDGALIASALALAVIGAVMVYSATRSWVVGDPGYYLRRQAINLLAGLIGLVAAVAVDYRRLLRASGVLYGLGAALLVAVLVAGRRVAGTQGWLPLGPFAVQPSELAKVALVLVLAEYLGQRKPPESWRDLVVPIGLTAGMAGLVLAQPDLGTAVVFGVILLGMLYAAQTPARYLGWMAGAAVLAATAAVLVTYLGWFEVLKPHQIQRLTVFVDPGAYRQGAGWNVSQSVIAIGSGKLFGRGLFSGPQTQLAFVPARHTDFIFSVIGEELGFFGAAAVLGLFFVLIRRGLAIAAQARDRGGALLAAGVVVMVGFHVVFNVGMTLGMVPVMGIPLPLLSYGGSHGLATLTALGMVAGVGARRVPW</sequence>
<dbReference type="InterPro" id="IPR011923">
    <property type="entry name" value="RodA/MrdB"/>
</dbReference>
<dbReference type="NCBIfam" id="TIGR02210">
    <property type="entry name" value="rodA_shape"/>
    <property type="match status" value="1"/>
</dbReference>
<feature type="transmembrane region" description="Helical" evidence="6">
    <location>
        <begin position="54"/>
        <end position="73"/>
    </location>
</feature>
<dbReference type="RefSeq" id="WP_324717494.1">
    <property type="nucleotide sequence ID" value="NZ_CP141615.1"/>
</dbReference>
<feature type="transmembrane region" description="Helical" evidence="6">
    <location>
        <begin position="315"/>
        <end position="337"/>
    </location>
</feature>
<feature type="transmembrane region" description="Helical" evidence="6">
    <location>
        <begin position="188"/>
        <end position="210"/>
    </location>
</feature>
<dbReference type="Pfam" id="PF01098">
    <property type="entry name" value="FTSW_RODA_SPOVE"/>
    <property type="match status" value="1"/>
</dbReference>
<dbReference type="PANTHER" id="PTHR30474:SF14">
    <property type="entry name" value="CELL CYCLE PROTEIN"/>
    <property type="match status" value="1"/>
</dbReference>
<keyword evidence="3" id="KW-0133">Cell shape</keyword>
<evidence type="ECO:0000256" key="2">
    <source>
        <dbReference type="ARBA" id="ARBA00022692"/>
    </source>
</evidence>
<keyword evidence="4 6" id="KW-1133">Transmembrane helix</keyword>
<feature type="transmembrane region" description="Helical" evidence="6">
    <location>
        <begin position="283"/>
        <end position="303"/>
    </location>
</feature>
<evidence type="ECO:0000313" key="7">
    <source>
        <dbReference type="EMBL" id="WRP18223.1"/>
    </source>
</evidence>
<dbReference type="PANTHER" id="PTHR30474">
    <property type="entry name" value="CELL CYCLE PROTEIN"/>
    <property type="match status" value="1"/>
</dbReference>
<evidence type="ECO:0000313" key="8">
    <source>
        <dbReference type="Proteomes" id="UP001332192"/>
    </source>
</evidence>
<evidence type="ECO:0000256" key="5">
    <source>
        <dbReference type="ARBA" id="ARBA00023136"/>
    </source>
</evidence>
<feature type="transmembrane region" description="Helical" evidence="6">
    <location>
        <begin position="164"/>
        <end position="181"/>
    </location>
</feature>
<organism evidence="7 8">
    <name type="scientific">Carboxydichorda subterranea</name>
    <dbReference type="NCBI Taxonomy" id="3109565"/>
    <lineage>
        <taxon>Bacteria</taxon>
        <taxon>Bacillati</taxon>
        <taxon>Bacillota</taxon>
        <taxon>Limnochordia</taxon>
        <taxon>Limnochordales</taxon>
        <taxon>Geochordaceae</taxon>
        <taxon>Carboxydichorda</taxon>
    </lineage>
</organism>
<evidence type="ECO:0000256" key="1">
    <source>
        <dbReference type="ARBA" id="ARBA00004141"/>
    </source>
</evidence>
<dbReference type="InterPro" id="IPR001182">
    <property type="entry name" value="FtsW/RodA"/>
</dbReference>
<accession>A0ABZ1C1Q5</accession>
<gene>
    <name evidence="7" type="primary">rodA</name>
    <name evidence="7" type="ORF">U7230_04235</name>
</gene>
<feature type="transmembrane region" description="Helical" evidence="6">
    <location>
        <begin position="349"/>
        <end position="372"/>
    </location>
</feature>
<dbReference type="EMBL" id="CP141615">
    <property type="protein sequence ID" value="WRP18223.1"/>
    <property type="molecule type" value="Genomic_DNA"/>
</dbReference>
<protein>
    <submittedName>
        <fullName evidence="7">Rod shape-determining protein RodA</fullName>
    </submittedName>
</protein>
<name>A0ABZ1C1Q5_9FIRM</name>
<evidence type="ECO:0000256" key="4">
    <source>
        <dbReference type="ARBA" id="ARBA00022989"/>
    </source>
</evidence>
<evidence type="ECO:0000256" key="3">
    <source>
        <dbReference type="ARBA" id="ARBA00022960"/>
    </source>
</evidence>
<proteinExistence type="predicted"/>
<evidence type="ECO:0000256" key="6">
    <source>
        <dbReference type="SAM" id="Phobius"/>
    </source>
</evidence>